<dbReference type="InterPro" id="IPR023365">
    <property type="entry name" value="Sortase_dom-sf"/>
</dbReference>
<dbReference type="InterPro" id="IPR042002">
    <property type="entry name" value="Sortase_C"/>
</dbReference>
<evidence type="ECO:0000313" key="3">
    <source>
        <dbReference type="EMBL" id="MBC5666729.1"/>
    </source>
</evidence>
<comment type="caution">
    <text evidence="3">The sequence shown here is derived from an EMBL/GenBank/DDBJ whole genome shotgun (WGS) entry which is preliminary data.</text>
</comment>
<gene>
    <name evidence="3" type="ORF">H8S00_01795</name>
</gene>
<dbReference type="EMBL" id="JACOOZ010000001">
    <property type="protein sequence ID" value="MBC5666729.1"/>
    <property type="molecule type" value="Genomic_DNA"/>
</dbReference>
<keyword evidence="1" id="KW-0378">Hydrolase</keyword>
<dbReference type="NCBIfam" id="TIGR01076">
    <property type="entry name" value="sortase_fam"/>
    <property type="match status" value="1"/>
</dbReference>
<evidence type="ECO:0000256" key="1">
    <source>
        <dbReference type="ARBA" id="ARBA00022801"/>
    </source>
</evidence>
<accession>A0ABR7EZG2</accession>
<organism evidence="3 4">
    <name type="scientific">Eubacterium segne</name>
    <dbReference type="NCBI Taxonomy" id="2763045"/>
    <lineage>
        <taxon>Bacteria</taxon>
        <taxon>Bacillati</taxon>
        <taxon>Bacillota</taxon>
        <taxon>Clostridia</taxon>
        <taxon>Eubacteriales</taxon>
        <taxon>Eubacteriaceae</taxon>
        <taxon>Eubacterium</taxon>
    </lineage>
</organism>
<evidence type="ECO:0000256" key="2">
    <source>
        <dbReference type="SAM" id="Phobius"/>
    </source>
</evidence>
<keyword evidence="2" id="KW-1133">Transmembrane helix</keyword>
<keyword evidence="2" id="KW-0812">Transmembrane</keyword>
<dbReference type="RefSeq" id="WP_186839872.1">
    <property type="nucleotide sequence ID" value="NZ_JACOOZ010000001.1"/>
</dbReference>
<feature type="transmembrane region" description="Helical" evidence="2">
    <location>
        <begin position="250"/>
        <end position="271"/>
    </location>
</feature>
<feature type="transmembrane region" description="Helical" evidence="2">
    <location>
        <begin position="7"/>
        <end position="29"/>
    </location>
</feature>
<keyword evidence="4" id="KW-1185">Reference proteome</keyword>
<dbReference type="Proteomes" id="UP000597877">
    <property type="component" value="Unassembled WGS sequence"/>
</dbReference>
<dbReference type="NCBIfam" id="NF033745">
    <property type="entry name" value="class_C_sortase"/>
    <property type="match status" value="1"/>
</dbReference>
<protein>
    <submittedName>
        <fullName evidence="3">Class C sortase</fullName>
    </submittedName>
</protein>
<dbReference type="Pfam" id="PF04203">
    <property type="entry name" value="Sortase"/>
    <property type="match status" value="1"/>
</dbReference>
<dbReference type="CDD" id="cd05827">
    <property type="entry name" value="Sortase_C"/>
    <property type="match status" value="1"/>
</dbReference>
<proteinExistence type="predicted"/>
<dbReference type="SUPFAM" id="SSF63817">
    <property type="entry name" value="Sortase"/>
    <property type="match status" value="1"/>
</dbReference>
<sequence>MKLRKIISIMIVIVGVGTASYPFISNYIYENQAKSEVTSLTKKVNDTNKKLIDKEVLRADEYNKNLLNSGSVFTDPFDEKKETLSKSYNGLLNMNADGMMGYIEIPVISVTLPIYHTSNPDVLEKGAGHLQGSSLPTGGVGTHTVITAHTGLNRAKMFTDLTEMSVGDVFYITVLGKRMAYRVYDIKVIKPENIGILSIKPDKDYATLVTCTPYGINTHRLLVMGERTDIKADSEPTKTKKYISRWQSDYIISVLAGLSAALIFITVVKVINKIRIR</sequence>
<reference evidence="3 4" key="1">
    <citation type="submission" date="2020-08" db="EMBL/GenBank/DDBJ databases">
        <title>Genome public.</title>
        <authorList>
            <person name="Liu C."/>
            <person name="Sun Q."/>
        </authorList>
    </citation>
    <scope>NUCLEOTIDE SEQUENCE [LARGE SCALE GENOMIC DNA]</scope>
    <source>
        <strain evidence="3 4">BX4</strain>
    </source>
</reference>
<dbReference type="Gene3D" id="2.40.260.10">
    <property type="entry name" value="Sortase"/>
    <property type="match status" value="1"/>
</dbReference>
<name>A0ABR7EZG2_9FIRM</name>
<keyword evidence="2" id="KW-0472">Membrane</keyword>
<dbReference type="InterPro" id="IPR005754">
    <property type="entry name" value="Sortase"/>
</dbReference>
<evidence type="ECO:0000313" key="4">
    <source>
        <dbReference type="Proteomes" id="UP000597877"/>
    </source>
</evidence>